<comment type="caution">
    <text evidence="8">The sequence shown here is derived from an EMBL/GenBank/DDBJ whole genome shotgun (WGS) entry which is preliminary data.</text>
</comment>
<dbReference type="GO" id="GO:0046040">
    <property type="term" value="P:IMP metabolic process"/>
    <property type="evidence" value="ECO:0007669"/>
    <property type="project" value="TreeGrafter"/>
</dbReference>
<feature type="binding site" description="in other chain" evidence="7">
    <location>
        <position position="177"/>
    </location>
    <ligand>
        <name>IMP</name>
        <dbReference type="ChEBI" id="CHEBI:58053"/>
        <note>ligand shared between dimeric partners</note>
    </ligand>
</feature>
<comment type="subcellular location">
    <subcellularLocation>
        <location evidence="7">Cytoplasm</location>
    </subcellularLocation>
</comment>
<feature type="binding site" evidence="7">
    <location>
        <position position="354"/>
    </location>
    <ligand>
        <name>GTP</name>
        <dbReference type="ChEBI" id="CHEBI:37565"/>
    </ligand>
</feature>
<dbReference type="GO" id="GO:0005525">
    <property type="term" value="F:GTP binding"/>
    <property type="evidence" value="ECO:0007669"/>
    <property type="project" value="UniProtKB-UniRule"/>
</dbReference>
<gene>
    <name evidence="7" type="primary">purA</name>
    <name evidence="8" type="ORF">COW24_04720</name>
</gene>
<evidence type="ECO:0000256" key="2">
    <source>
        <dbReference type="ARBA" id="ARBA00022723"/>
    </source>
</evidence>
<dbReference type="Gene3D" id="1.10.300.10">
    <property type="entry name" value="Adenylosuccinate Synthetase, subunit A, domain 2"/>
    <property type="match status" value="1"/>
</dbReference>
<feature type="binding site" description="in other chain" evidence="7">
    <location>
        <position position="277"/>
    </location>
    <ligand>
        <name>IMP</name>
        <dbReference type="ChEBI" id="CHEBI:58053"/>
        <note>ligand shared between dimeric partners</note>
    </ligand>
</feature>
<feature type="binding site" description="in other chain" evidence="7">
    <location>
        <position position="292"/>
    </location>
    <ligand>
        <name>IMP</name>
        <dbReference type="ChEBI" id="CHEBI:58053"/>
        <note>ligand shared between dimeric partners</note>
    </ligand>
</feature>
<dbReference type="SUPFAM" id="SSF52540">
    <property type="entry name" value="P-loop containing nucleoside triphosphate hydrolases"/>
    <property type="match status" value="1"/>
</dbReference>
<comment type="cofactor">
    <cofactor evidence="7">
        <name>Mg(2+)</name>
        <dbReference type="ChEBI" id="CHEBI:18420"/>
    </cofactor>
    <text evidence="7">Binds 1 Mg(2+) ion per subunit.</text>
</comment>
<feature type="binding site" evidence="7">
    <location>
        <begin position="473"/>
        <end position="475"/>
    </location>
    <ligand>
        <name>GTP</name>
        <dbReference type="ChEBI" id="CHEBI:37565"/>
    </ligand>
</feature>
<organism evidence="8 9">
    <name type="scientific">Candidatus Kerfeldbacteria bacterium CG15_BIG_FIL_POST_REV_8_21_14_020_45_12</name>
    <dbReference type="NCBI Taxonomy" id="2014247"/>
    <lineage>
        <taxon>Bacteria</taxon>
        <taxon>Candidatus Kerfeldiibacteriota</taxon>
    </lineage>
</organism>
<comment type="caution">
    <text evidence="7">Lacks conserved residue(s) required for the propagation of feature annotation.</text>
</comment>
<dbReference type="InterPro" id="IPR042111">
    <property type="entry name" value="Adenylosuccinate_synth_dom3"/>
</dbReference>
<feature type="binding site" evidence="7">
    <location>
        <begin position="78"/>
        <end position="80"/>
    </location>
    <ligand>
        <name>GTP</name>
        <dbReference type="ChEBI" id="CHEBI:37565"/>
    </ligand>
</feature>
<dbReference type="GO" id="GO:0004019">
    <property type="term" value="F:adenylosuccinate synthase activity"/>
    <property type="evidence" value="ECO:0007669"/>
    <property type="project" value="UniProtKB-UniRule"/>
</dbReference>
<keyword evidence="6 7" id="KW-0342">GTP-binding</keyword>
<comment type="catalytic activity">
    <reaction evidence="7">
        <text>IMP + L-aspartate + GTP = N(6)-(1,2-dicarboxyethyl)-AMP + GDP + phosphate + 2 H(+)</text>
        <dbReference type="Rhea" id="RHEA:15753"/>
        <dbReference type="ChEBI" id="CHEBI:15378"/>
        <dbReference type="ChEBI" id="CHEBI:29991"/>
        <dbReference type="ChEBI" id="CHEBI:37565"/>
        <dbReference type="ChEBI" id="CHEBI:43474"/>
        <dbReference type="ChEBI" id="CHEBI:57567"/>
        <dbReference type="ChEBI" id="CHEBI:58053"/>
        <dbReference type="ChEBI" id="CHEBI:58189"/>
        <dbReference type="EC" id="6.3.4.4"/>
    </reaction>
</comment>
<comment type="pathway">
    <text evidence="7">Purine metabolism; AMP biosynthesis via de novo pathway; AMP from IMP: step 1/2.</text>
</comment>
<evidence type="ECO:0000256" key="3">
    <source>
        <dbReference type="ARBA" id="ARBA00022741"/>
    </source>
</evidence>
<dbReference type="InterPro" id="IPR042110">
    <property type="entry name" value="Adenylosuccinate_synth_dom2"/>
</dbReference>
<evidence type="ECO:0000256" key="5">
    <source>
        <dbReference type="ARBA" id="ARBA00022842"/>
    </source>
</evidence>
<feature type="binding site" evidence="7">
    <location>
        <position position="49"/>
    </location>
    <ligand>
        <name>Mg(2+)</name>
        <dbReference type="ChEBI" id="CHEBI:18420"/>
    </ligand>
</feature>
<dbReference type="InterPro" id="IPR027417">
    <property type="entry name" value="P-loop_NTPase"/>
</dbReference>
<feature type="active site" description="Proton acceptor" evidence="7">
    <location>
        <position position="49"/>
    </location>
</feature>
<evidence type="ECO:0000313" key="9">
    <source>
        <dbReference type="Proteomes" id="UP000230292"/>
    </source>
</evidence>
<reference evidence="8 9" key="1">
    <citation type="submission" date="2017-09" db="EMBL/GenBank/DDBJ databases">
        <title>Depth-based differentiation of microbial function through sediment-hosted aquifers and enrichment of novel symbionts in the deep terrestrial subsurface.</title>
        <authorList>
            <person name="Probst A.J."/>
            <person name="Ladd B."/>
            <person name="Jarett J.K."/>
            <person name="Geller-Mcgrath D.E."/>
            <person name="Sieber C.M."/>
            <person name="Emerson J.B."/>
            <person name="Anantharaman K."/>
            <person name="Thomas B.C."/>
            <person name="Malmstrom R."/>
            <person name="Stieglmeier M."/>
            <person name="Klingl A."/>
            <person name="Woyke T."/>
            <person name="Ryan C.M."/>
            <person name="Banfield J.F."/>
        </authorList>
    </citation>
    <scope>NUCLEOTIDE SEQUENCE [LARGE SCALE GENOMIC DNA]</scope>
    <source>
        <strain evidence="8">CG15_BIG_FIL_POST_REV_8_21_14_020_45_12</strain>
    </source>
</reference>
<feature type="binding site" description="in other chain" evidence="7">
    <location>
        <begin position="49"/>
        <end position="52"/>
    </location>
    <ligand>
        <name>IMP</name>
        <dbReference type="ChEBI" id="CHEBI:58053"/>
        <note>ligand shared between dimeric partners</note>
    </ligand>
</feature>
<feature type="binding site" evidence="7">
    <location>
        <position position="78"/>
    </location>
    <ligand>
        <name>Mg(2+)</name>
        <dbReference type="ChEBI" id="CHEBI:18420"/>
    </ligand>
</feature>
<dbReference type="EMBL" id="PFGC01000050">
    <property type="protein sequence ID" value="PIW36487.1"/>
    <property type="molecule type" value="Genomic_DNA"/>
</dbReference>
<feature type="active site" description="Proton donor" evidence="7">
    <location>
        <position position="79"/>
    </location>
</feature>
<dbReference type="GO" id="GO:0000287">
    <property type="term" value="F:magnesium ion binding"/>
    <property type="evidence" value="ECO:0007669"/>
    <property type="project" value="UniProtKB-UniRule"/>
</dbReference>
<evidence type="ECO:0000256" key="4">
    <source>
        <dbReference type="ARBA" id="ARBA00022755"/>
    </source>
</evidence>
<accession>A0A2M7H2L3</accession>
<keyword evidence="2 7" id="KW-0479">Metal-binding</keyword>
<sequence>MTTGSVSSFVFPRASDAIIKPVGSLLTFQKEVPMGNKTARVFYGVHWGDEAKGATCERYALRDDVNVIVRDGGANNCGHQTMRGGRLIKAHCIPVAGTLPGRTAVVAGMTLIMPTNIASVLQPGRFRPGLPQEYAALRELGCHDFKLVLDGRIGLILPPDLELEAMVEGGPHARGTTGSGVAMARARQALTCSVRLIDCFDQRVLTEALMRADWYREHLFATTNQTGGERRYADSRDDLLRLAEWVDRTADVTMLDADRFLRTAWQAGNSLAWEMPQSHGLCMLRGSVPFVTSSLPLQPTGTWFPSGTTSVPVFKMGYVTRVGQGPFLTRHSPEQEAAMRQAGGEFGVSTGRNRDTGDWDAVHARSALDCALSQDGVIRVAGTKLDVLRGTRPRACTSYRHLDTGEVMERWPANAATLGRYEPHTWVELPWFDEDVSAARDWDNLPQGARELVLATEALLSSTGNPVHIESVSVGQESEAVIWRD</sequence>
<evidence type="ECO:0000313" key="8">
    <source>
        <dbReference type="EMBL" id="PIW36487.1"/>
    </source>
</evidence>
<keyword evidence="1 7" id="KW-0436">Ligase</keyword>
<dbReference type="AlphaFoldDB" id="A0A2M7H2L3"/>
<dbReference type="UniPathway" id="UPA00075">
    <property type="reaction ID" value="UER00335"/>
</dbReference>
<dbReference type="InterPro" id="IPR042109">
    <property type="entry name" value="Adenylosuccinate_synth_dom1"/>
</dbReference>
<feature type="binding site" description="in other chain" evidence="7">
    <location>
        <position position="352"/>
    </location>
    <ligand>
        <name>IMP</name>
        <dbReference type="ChEBI" id="CHEBI:58053"/>
        <note>ligand shared between dimeric partners</note>
    </ligand>
</feature>
<keyword evidence="5 7" id="KW-0460">Magnesium</keyword>
<dbReference type="Gene3D" id="3.90.170.10">
    <property type="entry name" value="Adenylosuccinate Synthetase, subunit A, domain 3"/>
    <property type="match status" value="1"/>
</dbReference>
<keyword evidence="3 7" id="KW-0547">Nucleotide-binding</keyword>
<dbReference type="HAMAP" id="MF_00011">
    <property type="entry name" value="Adenylosucc_synth"/>
    <property type="match status" value="1"/>
</dbReference>
<proteinExistence type="inferred from homology"/>
<feature type="binding site" evidence="7">
    <location>
        <begin position="348"/>
        <end position="354"/>
    </location>
    <ligand>
        <name>substrate</name>
    </ligand>
</feature>
<keyword evidence="7" id="KW-0963">Cytoplasm</keyword>
<feature type="binding site" evidence="7">
    <location>
        <begin position="48"/>
        <end position="54"/>
    </location>
    <ligand>
        <name>GTP</name>
        <dbReference type="ChEBI" id="CHEBI:37565"/>
    </ligand>
</feature>
<dbReference type="GO" id="GO:0005737">
    <property type="term" value="C:cytoplasm"/>
    <property type="evidence" value="ECO:0007669"/>
    <property type="project" value="UniProtKB-SubCell"/>
</dbReference>
<dbReference type="PANTHER" id="PTHR11846:SF0">
    <property type="entry name" value="ADENYLOSUCCINATE SYNTHETASE"/>
    <property type="match status" value="1"/>
</dbReference>
<feature type="binding site" evidence="7">
    <location>
        <begin position="384"/>
        <end position="386"/>
    </location>
    <ligand>
        <name>GTP</name>
        <dbReference type="ChEBI" id="CHEBI:37565"/>
    </ligand>
</feature>
<keyword evidence="4 7" id="KW-0658">Purine biosynthesis</keyword>
<evidence type="ECO:0000256" key="6">
    <source>
        <dbReference type="ARBA" id="ARBA00023134"/>
    </source>
</evidence>
<dbReference type="PANTHER" id="PTHR11846">
    <property type="entry name" value="ADENYLOSUCCINATE SYNTHETASE"/>
    <property type="match status" value="1"/>
</dbReference>
<dbReference type="EC" id="6.3.4.4" evidence="7"/>
<dbReference type="Gene3D" id="3.40.440.10">
    <property type="entry name" value="Adenylosuccinate Synthetase, subunit A, domain 1"/>
    <property type="match status" value="1"/>
</dbReference>
<comment type="function">
    <text evidence="7">Plays an important role in the de novo pathway of purine nucleotide biosynthesis. Catalyzes the first committed step in the biosynthesis of AMP from IMP.</text>
</comment>
<evidence type="ECO:0000256" key="1">
    <source>
        <dbReference type="ARBA" id="ARBA00022598"/>
    </source>
</evidence>
<dbReference type="GO" id="GO:0044208">
    <property type="term" value="P:'de novo' AMP biosynthetic process"/>
    <property type="evidence" value="ECO:0007669"/>
    <property type="project" value="UniProtKB-UniRule"/>
</dbReference>
<name>A0A2M7H2L3_9BACT</name>
<comment type="subunit">
    <text evidence="7">Homodimer.</text>
</comment>
<protein>
    <recommendedName>
        <fullName evidence="7">Adenylosuccinate synthetase</fullName>
        <shortName evidence="7">AMPSase</shortName>
        <shortName evidence="7">AdSS</shortName>
        <ecNumber evidence="7">6.3.4.4</ecNumber>
    </recommendedName>
    <alternativeName>
        <fullName evidence="7">IMP--aspartate ligase</fullName>
    </alternativeName>
</protein>
<evidence type="ECO:0000256" key="7">
    <source>
        <dbReference type="HAMAP-Rule" id="MF_00011"/>
    </source>
</evidence>
<dbReference type="Pfam" id="PF00709">
    <property type="entry name" value="Adenylsucc_synt"/>
    <property type="match status" value="1"/>
</dbReference>
<dbReference type="InterPro" id="IPR001114">
    <property type="entry name" value="Adenylosuccinate_synthetase"/>
</dbReference>
<dbReference type="SMART" id="SM00788">
    <property type="entry name" value="Adenylsucc_synt"/>
    <property type="match status" value="1"/>
</dbReference>
<comment type="similarity">
    <text evidence="7">Belongs to the adenylosuccinate synthetase family.</text>
</comment>
<dbReference type="Proteomes" id="UP000230292">
    <property type="component" value="Unassembled WGS sequence"/>
</dbReference>